<evidence type="ECO:0000259" key="1">
    <source>
        <dbReference type="PROSITE" id="PS51186"/>
    </source>
</evidence>
<proteinExistence type="predicted"/>
<name>A0ABN1LER4_9ALTE</name>
<organism evidence="2 3">
    <name type="scientific">Aliiglaciecola litoralis</name>
    <dbReference type="NCBI Taxonomy" id="582857"/>
    <lineage>
        <taxon>Bacteria</taxon>
        <taxon>Pseudomonadati</taxon>
        <taxon>Pseudomonadota</taxon>
        <taxon>Gammaproteobacteria</taxon>
        <taxon>Alteromonadales</taxon>
        <taxon>Alteromonadaceae</taxon>
        <taxon>Aliiglaciecola</taxon>
    </lineage>
</organism>
<keyword evidence="3" id="KW-1185">Reference proteome</keyword>
<dbReference type="Gene3D" id="3.40.630.30">
    <property type="match status" value="1"/>
</dbReference>
<comment type="caution">
    <text evidence="2">The sequence shown here is derived from an EMBL/GenBank/DDBJ whole genome shotgun (WGS) entry which is preliminary data.</text>
</comment>
<dbReference type="RefSeq" id="WP_343856945.1">
    <property type="nucleotide sequence ID" value="NZ_BAAAFD010000002.1"/>
</dbReference>
<dbReference type="Proteomes" id="UP001500359">
    <property type="component" value="Unassembled WGS sequence"/>
</dbReference>
<gene>
    <name evidence="2" type="ORF">GCM10009114_08930</name>
</gene>
<feature type="domain" description="N-acetyltransferase" evidence="1">
    <location>
        <begin position="13"/>
        <end position="173"/>
    </location>
</feature>
<dbReference type="Pfam" id="PF13302">
    <property type="entry name" value="Acetyltransf_3"/>
    <property type="match status" value="1"/>
</dbReference>
<dbReference type="PANTHER" id="PTHR43792">
    <property type="entry name" value="GNAT FAMILY, PUTATIVE (AFU_ORTHOLOGUE AFUA_3G00765)-RELATED-RELATED"/>
    <property type="match status" value="1"/>
</dbReference>
<sequence length="175" mass="20234">MKETDWQHKTARLRLRKFSMQDRQFVISLVNDPQWIAHIGDRNVHDETQAEAFIKDGPLSCYRNHGFGMYIFESLTDNTPMGVCGLLQRDYLDKPDIGYAILPQFRGQGLTFEACQGVLQHDVSRYSLDTVYATISPLNKASIKLIERLGFEFSKLIEPTNQQSLLYIKRNFDAR</sequence>
<dbReference type="InterPro" id="IPR016181">
    <property type="entry name" value="Acyl_CoA_acyltransferase"/>
</dbReference>
<dbReference type="PANTHER" id="PTHR43792:SF1">
    <property type="entry name" value="N-ACETYLTRANSFERASE DOMAIN-CONTAINING PROTEIN"/>
    <property type="match status" value="1"/>
</dbReference>
<evidence type="ECO:0000313" key="2">
    <source>
        <dbReference type="EMBL" id="GAA0854158.1"/>
    </source>
</evidence>
<dbReference type="PROSITE" id="PS51186">
    <property type="entry name" value="GNAT"/>
    <property type="match status" value="1"/>
</dbReference>
<dbReference type="InterPro" id="IPR051531">
    <property type="entry name" value="N-acetyltransferase"/>
</dbReference>
<evidence type="ECO:0000313" key="3">
    <source>
        <dbReference type="Proteomes" id="UP001500359"/>
    </source>
</evidence>
<reference evidence="2 3" key="1">
    <citation type="journal article" date="2019" name="Int. J. Syst. Evol. Microbiol.">
        <title>The Global Catalogue of Microorganisms (GCM) 10K type strain sequencing project: providing services to taxonomists for standard genome sequencing and annotation.</title>
        <authorList>
            <consortium name="The Broad Institute Genomics Platform"/>
            <consortium name="The Broad Institute Genome Sequencing Center for Infectious Disease"/>
            <person name="Wu L."/>
            <person name="Ma J."/>
        </authorList>
    </citation>
    <scope>NUCLEOTIDE SEQUENCE [LARGE SCALE GENOMIC DNA]</scope>
    <source>
        <strain evidence="2 3">JCM 15896</strain>
    </source>
</reference>
<protein>
    <submittedName>
        <fullName evidence="2">GNAT family N-acetyltransferase</fullName>
    </submittedName>
</protein>
<dbReference type="InterPro" id="IPR000182">
    <property type="entry name" value="GNAT_dom"/>
</dbReference>
<dbReference type="EMBL" id="BAAAFD010000002">
    <property type="protein sequence ID" value="GAA0854158.1"/>
    <property type="molecule type" value="Genomic_DNA"/>
</dbReference>
<dbReference type="SUPFAM" id="SSF55729">
    <property type="entry name" value="Acyl-CoA N-acyltransferases (Nat)"/>
    <property type="match status" value="1"/>
</dbReference>
<accession>A0ABN1LER4</accession>